<accession>A0A2W5P1M5</accession>
<organism evidence="1 2">
    <name type="scientific">Sphingomonas taxi</name>
    <dbReference type="NCBI Taxonomy" id="1549858"/>
    <lineage>
        <taxon>Bacteria</taxon>
        <taxon>Pseudomonadati</taxon>
        <taxon>Pseudomonadota</taxon>
        <taxon>Alphaproteobacteria</taxon>
        <taxon>Sphingomonadales</taxon>
        <taxon>Sphingomonadaceae</taxon>
        <taxon>Sphingomonas</taxon>
    </lineage>
</organism>
<dbReference type="EMBL" id="QFQI01000025">
    <property type="protein sequence ID" value="PZQ58009.1"/>
    <property type="molecule type" value="Genomic_DNA"/>
</dbReference>
<evidence type="ECO:0000313" key="1">
    <source>
        <dbReference type="EMBL" id="PZQ58009.1"/>
    </source>
</evidence>
<reference evidence="1 2" key="1">
    <citation type="submission" date="2017-08" db="EMBL/GenBank/DDBJ databases">
        <title>Infants hospitalized years apart are colonized by the same room-sourced microbial strains.</title>
        <authorList>
            <person name="Brooks B."/>
            <person name="Olm M.R."/>
            <person name="Firek B.A."/>
            <person name="Baker R."/>
            <person name="Thomas B.C."/>
            <person name="Morowitz M.J."/>
            <person name="Banfield J.F."/>
        </authorList>
    </citation>
    <scope>NUCLEOTIDE SEQUENCE [LARGE SCALE GENOMIC DNA]</scope>
    <source>
        <strain evidence="1">S2_005_001_R1_22</strain>
    </source>
</reference>
<dbReference type="Proteomes" id="UP000249229">
    <property type="component" value="Unassembled WGS sequence"/>
</dbReference>
<gene>
    <name evidence="1" type="ORF">DI544_15280</name>
</gene>
<comment type="caution">
    <text evidence="1">The sequence shown here is derived from an EMBL/GenBank/DDBJ whole genome shotgun (WGS) entry which is preliminary data.</text>
</comment>
<name>A0A2W5P1M5_9SPHN</name>
<evidence type="ECO:0000313" key="2">
    <source>
        <dbReference type="Proteomes" id="UP000249229"/>
    </source>
</evidence>
<proteinExistence type="predicted"/>
<dbReference type="AlphaFoldDB" id="A0A2W5P1M5"/>
<protein>
    <submittedName>
        <fullName evidence="1">Uncharacterized protein</fullName>
    </submittedName>
</protein>
<sequence length="69" mass="7716">MTLRATCRLCGSVYEIADDQRRAGDETEKRCDVCGIGMTDCAEHPVTAFRLLEAAPWPEVLSPDPDERF</sequence>